<dbReference type="Pfam" id="PF22682">
    <property type="entry name" value="Ribosomal_uL24m-like"/>
    <property type="match status" value="1"/>
</dbReference>
<dbReference type="InterPro" id="IPR008991">
    <property type="entry name" value="Translation_prot_SH3-like_sf"/>
</dbReference>
<keyword evidence="2" id="KW-0689">Ribosomal protein</keyword>
<dbReference type="SMART" id="SM00739">
    <property type="entry name" value="KOW"/>
    <property type="match status" value="1"/>
</dbReference>
<feature type="compositionally biased region" description="Polar residues" evidence="4">
    <location>
        <begin position="350"/>
        <end position="359"/>
    </location>
</feature>
<evidence type="ECO:0000313" key="7">
    <source>
        <dbReference type="Proteomes" id="UP000193689"/>
    </source>
</evidence>
<dbReference type="OrthoDB" id="359154at2759"/>
<name>A0A1Y2DXR7_9PEZI</name>
<evidence type="ECO:0000256" key="2">
    <source>
        <dbReference type="ARBA" id="ARBA00022980"/>
    </source>
</evidence>
<dbReference type="InParanoid" id="A0A1Y2DXR7"/>
<dbReference type="GO" id="GO:0006412">
    <property type="term" value="P:translation"/>
    <property type="evidence" value="ECO:0007669"/>
    <property type="project" value="InterPro"/>
</dbReference>
<keyword evidence="7" id="KW-1185">Reference proteome</keyword>
<proteinExistence type="inferred from homology"/>
<comment type="caution">
    <text evidence="6">The sequence shown here is derived from an EMBL/GenBank/DDBJ whole genome shotgun (WGS) entry which is preliminary data.</text>
</comment>
<feature type="region of interest" description="Disordered" evidence="4">
    <location>
        <begin position="349"/>
        <end position="390"/>
    </location>
</feature>
<dbReference type="STRING" id="1141098.A0A1Y2DXR7"/>
<dbReference type="GO" id="GO:0003735">
    <property type="term" value="F:structural constituent of ribosome"/>
    <property type="evidence" value="ECO:0007669"/>
    <property type="project" value="InterPro"/>
</dbReference>
<evidence type="ECO:0000313" key="6">
    <source>
        <dbReference type="EMBL" id="ORY64098.1"/>
    </source>
</evidence>
<feature type="compositionally biased region" description="Low complexity" evidence="4">
    <location>
        <begin position="369"/>
        <end position="390"/>
    </location>
</feature>
<dbReference type="CDD" id="cd06089">
    <property type="entry name" value="KOW_RPL26"/>
    <property type="match status" value="1"/>
</dbReference>
<protein>
    <recommendedName>
        <fullName evidence="5">KOW domain-containing protein</fullName>
    </recommendedName>
</protein>
<dbReference type="EMBL" id="MCFJ01000007">
    <property type="protein sequence ID" value="ORY64098.1"/>
    <property type="molecule type" value="Genomic_DNA"/>
</dbReference>
<dbReference type="AlphaFoldDB" id="A0A1Y2DXR7"/>
<gene>
    <name evidence="6" type="ORF">BCR38DRAFT_434005</name>
</gene>
<evidence type="ECO:0000256" key="1">
    <source>
        <dbReference type="ARBA" id="ARBA00010618"/>
    </source>
</evidence>
<evidence type="ECO:0000256" key="3">
    <source>
        <dbReference type="ARBA" id="ARBA00023274"/>
    </source>
</evidence>
<accession>A0A1Y2DXR7</accession>
<dbReference type="GO" id="GO:1990904">
    <property type="term" value="C:ribonucleoprotein complex"/>
    <property type="evidence" value="ECO:0007669"/>
    <property type="project" value="UniProtKB-KW"/>
</dbReference>
<keyword evidence="3" id="KW-0687">Ribonucleoprotein</keyword>
<dbReference type="Gene3D" id="2.30.30.30">
    <property type="match status" value="1"/>
</dbReference>
<reference evidence="6 7" key="1">
    <citation type="submission" date="2016-07" db="EMBL/GenBank/DDBJ databases">
        <title>Pervasive Adenine N6-methylation of Active Genes in Fungi.</title>
        <authorList>
            <consortium name="DOE Joint Genome Institute"/>
            <person name="Mondo S.J."/>
            <person name="Dannebaum R.O."/>
            <person name="Kuo R.C."/>
            <person name="Labutti K."/>
            <person name="Haridas S."/>
            <person name="Kuo A."/>
            <person name="Salamov A."/>
            <person name="Ahrendt S.R."/>
            <person name="Lipzen A."/>
            <person name="Sullivan W."/>
            <person name="Andreopoulos W.B."/>
            <person name="Clum A."/>
            <person name="Lindquist E."/>
            <person name="Daum C."/>
            <person name="Ramamoorthy G.K."/>
            <person name="Gryganskyi A."/>
            <person name="Culley D."/>
            <person name="Magnuson J.K."/>
            <person name="James T.Y."/>
            <person name="O'Malley M.A."/>
            <person name="Stajich J.E."/>
            <person name="Spatafora J.W."/>
            <person name="Visel A."/>
            <person name="Grigoriev I.V."/>
        </authorList>
    </citation>
    <scope>NUCLEOTIDE SEQUENCE [LARGE SCALE GENOMIC DNA]</scope>
    <source>
        <strain evidence="6 7">CBS 129021</strain>
    </source>
</reference>
<evidence type="ECO:0000259" key="5">
    <source>
        <dbReference type="SMART" id="SM00739"/>
    </source>
</evidence>
<evidence type="ECO:0000256" key="4">
    <source>
        <dbReference type="SAM" id="MobiDB-lite"/>
    </source>
</evidence>
<dbReference type="PANTHER" id="PTHR12903">
    <property type="entry name" value="MITOCHONDRIAL RIBOSOMAL PROTEIN L24"/>
    <property type="match status" value="1"/>
</dbReference>
<feature type="domain" description="KOW" evidence="5">
    <location>
        <begin position="111"/>
        <end position="138"/>
    </location>
</feature>
<sequence length="390" mass="43913">MQKVFRRVATAERQAAKRTADRQRVAILHEKLSNKGSKGYQRRAAREDIIKAKNAIKNDWHLGPLAPNNFKGDLADTYGAISETRYKLNGALREEDRQARCAWLDGATHLNLAQGDRVVLLEGPDKGKIGQVKDIHPDTCDVVVEGLNRSNLRLPTAIRGKDKPPAINIELPIPISAVRLVHPIQDPKTGETRDVIINQLRHDGIFHDRTSGITKWRRVVPGLNLTIPWPKTEPKQYTDHKVDTLRIDVEERTFVPTLLQPPIPEQVIDELRNKYSRFRTRHTEEYIAKKEAELQAKKDRVKLMDSVRTPLQEFHRAERERKKKKGKPRLTVEMLEEIGKVIAKNRERSLNTAGVSEISSEGVAAESLPAVTESVSAATTATPTPTPTAS</sequence>
<dbReference type="InterPro" id="IPR014722">
    <property type="entry name" value="Rib_uL2_dom2"/>
</dbReference>
<dbReference type="InterPro" id="IPR005824">
    <property type="entry name" value="KOW"/>
</dbReference>
<dbReference type="SUPFAM" id="SSF50104">
    <property type="entry name" value="Translation proteins SH3-like domain"/>
    <property type="match status" value="1"/>
</dbReference>
<dbReference type="InterPro" id="IPR003256">
    <property type="entry name" value="Ribosomal_uL24"/>
</dbReference>
<dbReference type="Proteomes" id="UP000193689">
    <property type="component" value="Unassembled WGS sequence"/>
</dbReference>
<comment type="similarity">
    <text evidence="1">Belongs to the universal ribosomal protein uL24 family.</text>
</comment>
<dbReference type="RefSeq" id="XP_040715512.1">
    <property type="nucleotide sequence ID" value="XM_040860285.1"/>
</dbReference>
<dbReference type="FunCoup" id="A0A1Y2DXR7">
    <property type="interactions" value="142"/>
</dbReference>
<dbReference type="GO" id="GO:0005840">
    <property type="term" value="C:ribosome"/>
    <property type="evidence" value="ECO:0007669"/>
    <property type="project" value="UniProtKB-KW"/>
</dbReference>
<dbReference type="InterPro" id="IPR041988">
    <property type="entry name" value="Ribosomal_uL24_KOW"/>
</dbReference>
<organism evidence="6 7">
    <name type="scientific">Pseudomassariella vexata</name>
    <dbReference type="NCBI Taxonomy" id="1141098"/>
    <lineage>
        <taxon>Eukaryota</taxon>
        <taxon>Fungi</taxon>
        <taxon>Dikarya</taxon>
        <taxon>Ascomycota</taxon>
        <taxon>Pezizomycotina</taxon>
        <taxon>Sordariomycetes</taxon>
        <taxon>Xylariomycetidae</taxon>
        <taxon>Amphisphaeriales</taxon>
        <taxon>Pseudomassariaceae</taxon>
        <taxon>Pseudomassariella</taxon>
    </lineage>
</organism>
<dbReference type="GeneID" id="63776497"/>
<dbReference type="GO" id="GO:0003723">
    <property type="term" value="F:RNA binding"/>
    <property type="evidence" value="ECO:0007669"/>
    <property type="project" value="InterPro"/>
</dbReference>